<evidence type="ECO:0000259" key="5">
    <source>
        <dbReference type="PROSITE" id="PS50893"/>
    </source>
</evidence>
<sequence>MPETMLAARGITRRFGGLVAVNEVSLDLHRGTVHAVIGTNGAGKSTLINILSGELPASAGQVLMNGEDITAWPQPQRARQGLGRSYQRSTIFPALSAFENCRLAAQAGNPRFWHWWRRADGCARSRELAHHALQRTGLADHAGTAAGLLPHGHKRQLEIAMCLAGEPQVLLLDEPLAGMGPEETERILALLQSLKTDHAILLVEHDMDAVFGNADRITVMVNGCVIASGSPTEIRANAQVQDAYLGDGSCTH</sequence>
<keyword evidence="7" id="KW-1185">Reference proteome</keyword>
<dbReference type="CDD" id="cd03219">
    <property type="entry name" value="ABC_Mj1267_LivG_branched"/>
    <property type="match status" value="1"/>
</dbReference>
<keyword evidence="2" id="KW-1003">Cell membrane</keyword>
<organism evidence="6 7">
    <name type="scientific">Bordetella genomosp. 4</name>
    <dbReference type="NCBI Taxonomy" id="463044"/>
    <lineage>
        <taxon>Bacteria</taxon>
        <taxon>Pseudomonadati</taxon>
        <taxon>Pseudomonadota</taxon>
        <taxon>Betaproteobacteria</taxon>
        <taxon>Burkholderiales</taxon>
        <taxon>Alcaligenaceae</taxon>
        <taxon>Bordetella</taxon>
    </lineage>
</organism>
<dbReference type="Proteomes" id="UP000216885">
    <property type="component" value="Unassembled WGS sequence"/>
</dbReference>
<dbReference type="PANTHER" id="PTHR45772:SF3">
    <property type="entry name" value="ABC TRANSPORTER ATP-BINDING PROTEIN"/>
    <property type="match status" value="1"/>
</dbReference>
<gene>
    <name evidence="6" type="ORF">CAL20_06925</name>
</gene>
<dbReference type="PROSITE" id="PS50893">
    <property type="entry name" value="ABC_TRANSPORTER_2"/>
    <property type="match status" value="1"/>
</dbReference>
<keyword evidence="4 6" id="KW-0067">ATP-binding</keyword>
<dbReference type="AlphaFoldDB" id="A0A261U9T0"/>
<evidence type="ECO:0000256" key="4">
    <source>
        <dbReference type="ARBA" id="ARBA00022840"/>
    </source>
</evidence>
<keyword evidence="1" id="KW-0813">Transport</keyword>
<dbReference type="RefSeq" id="WP_094821501.1">
    <property type="nucleotide sequence ID" value="NZ_NEVO01000008.1"/>
</dbReference>
<dbReference type="Pfam" id="PF00005">
    <property type="entry name" value="ABC_tran"/>
    <property type="match status" value="1"/>
</dbReference>
<evidence type="ECO:0000313" key="7">
    <source>
        <dbReference type="Proteomes" id="UP000216885"/>
    </source>
</evidence>
<dbReference type="PANTHER" id="PTHR45772">
    <property type="entry name" value="CONSERVED COMPONENT OF ABC TRANSPORTER FOR NATURAL AMINO ACIDS-RELATED"/>
    <property type="match status" value="1"/>
</dbReference>
<dbReference type="Gene3D" id="3.40.50.300">
    <property type="entry name" value="P-loop containing nucleotide triphosphate hydrolases"/>
    <property type="match status" value="1"/>
</dbReference>
<dbReference type="GO" id="GO:0005524">
    <property type="term" value="F:ATP binding"/>
    <property type="evidence" value="ECO:0007669"/>
    <property type="project" value="UniProtKB-KW"/>
</dbReference>
<evidence type="ECO:0000256" key="2">
    <source>
        <dbReference type="ARBA" id="ARBA00022475"/>
    </source>
</evidence>
<dbReference type="InterPro" id="IPR027417">
    <property type="entry name" value="P-loop_NTPase"/>
</dbReference>
<evidence type="ECO:0000313" key="6">
    <source>
        <dbReference type="EMBL" id="OZI58277.1"/>
    </source>
</evidence>
<protein>
    <submittedName>
        <fullName evidence="6">ABC transporter ATP-binding protein</fullName>
    </submittedName>
</protein>
<name>A0A261U9T0_9BORD</name>
<feature type="domain" description="ABC transporter" evidence="5">
    <location>
        <begin position="6"/>
        <end position="247"/>
    </location>
</feature>
<dbReference type="OrthoDB" id="9781337at2"/>
<dbReference type="GO" id="GO:0005886">
    <property type="term" value="C:plasma membrane"/>
    <property type="evidence" value="ECO:0007669"/>
    <property type="project" value="TreeGrafter"/>
</dbReference>
<dbReference type="Pfam" id="PF12399">
    <property type="entry name" value="BCA_ABC_TP_C"/>
    <property type="match status" value="1"/>
</dbReference>
<accession>A0A261U9T0</accession>
<dbReference type="InterPro" id="IPR032823">
    <property type="entry name" value="BCA_ABC_TP_C"/>
</dbReference>
<evidence type="ECO:0000256" key="1">
    <source>
        <dbReference type="ARBA" id="ARBA00022448"/>
    </source>
</evidence>
<dbReference type="GO" id="GO:0016887">
    <property type="term" value="F:ATP hydrolysis activity"/>
    <property type="evidence" value="ECO:0007669"/>
    <property type="project" value="InterPro"/>
</dbReference>
<proteinExistence type="predicted"/>
<keyword evidence="3" id="KW-0547">Nucleotide-binding</keyword>
<reference evidence="6 7" key="1">
    <citation type="submission" date="2017-05" db="EMBL/GenBank/DDBJ databases">
        <title>Complete and WGS of Bordetella genogroups.</title>
        <authorList>
            <person name="Spilker T."/>
            <person name="LiPuma J."/>
        </authorList>
    </citation>
    <scope>NUCLEOTIDE SEQUENCE [LARGE SCALE GENOMIC DNA]</scope>
    <source>
        <strain evidence="6 7">AU9919</strain>
    </source>
</reference>
<dbReference type="InterPro" id="IPR051120">
    <property type="entry name" value="ABC_AA/LPS_Transport"/>
</dbReference>
<dbReference type="EMBL" id="NEVQ01000009">
    <property type="protein sequence ID" value="OZI58277.1"/>
    <property type="molecule type" value="Genomic_DNA"/>
</dbReference>
<dbReference type="InterPro" id="IPR003439">
    <property type="entry name" value="ABC_transporter-like_ATP-bd"/>
</dbReference>
<dbReference type="SUPFAM" id="SSF52540">
    <property type="entry name" value="P-loop containing nucleoside triphosphate hydrolases"/>
    <property type="match status" value="1"/>
</dbReference>
<comment type="caution">
    <text evidence="6">The sequence shown here is derived from an EMBL/GenBank/DDBJ whole genome shotgun (WGS) entry which is preliminary data.</text>
</comment>
<evidence type="ECO:0000256" key="3">
    <source>
        <dbReference type="ARBA" id="ARBA00022741"/>
    </source>
</evidence>
<keyword evidence="2" id="KW-0472">Membrane</keyword>
<dbReference type="InterPro" id="IPR003593">
    <property type="entry name" value="AAA+_ATPase"/>
</dbReference>
<dbReference type="SMART" id="SM00382">
    <property type="entry name" value="AAA"/>
    <property type="match status" value="1"/>
</dbReference>